<comment type="caution">
    <text evidence="1">The sequence shown here is derived from an EMBL/GenBank/DDBJ whole genome shotgun (WGS) entry which is preliminary data.</text>
</comment>
<proteinExistence type="predicted"/>
<dbReference type="Proteomes" id="UP000765509">
    <property type="component" value="Unassembled WGS sequence"/>
</dbReference>
<gene>
    <name evidence="1" type="ORF">O181_118658</name>
</gene>
<evidence type="ECO:0000313" key="1">
    <source>
        <dbReference type="EMBL" id="MBW0578943.1"/>
    </source>
</evidence>
<feature type="non-terminal residue" evidence="1">
    <location>
        <position position="1"/>
    </location>
</feature>
<organism evidence="1 2">
    <name type="scientific">Austropuccinia psidii MF-1</name>
    <dbReference type="NCBI Taxonomy" id="1389203"/>
    <lineage>
        <taxon>Eukaryota</taxon>
        <taxon>Fungi</taxon>
        <taxon>Dikarya</taxon>
        <taxon>Basidiomycota</taxon>
        <taxon>Pucciniomycotina</taxon>
        <taxon>Pucciniomycetes</taxon>
        <taxon>Pucciniales</taxon>
        <taxon>Sphaerophragmiaceae</taxon>
        <taxon>Austropuccinia</taxon>
    </lineage>
</organism>
<reference evidence="1" key="1">
    <citation type="submission" date="2021-03" db="EMBL/GenBank/DDBJ databases">
        <title>Draft genome sequence of rust myrtle Austropuccinia psidii MF-1, a brazilian biotype.</title>
        <authorList>
            <person name="Quecine M.C."/>
            <person name="Pachon D.M.R."/>
            <person name="Bonatelli M.L."/>
            <person name="Correr F.H."/>
            <person name="Franceschini L.M."/>
            <person name="Leite T.F."/>
            <person name="Margarido G.R.A."/>
            <person name="Almeida C.A."/>
            <person name="Ferrarezi J.A."/>
            <person name="Labate C.A."/>
        </authorList>
    </citation>
    <scope>NUCLEOTIDE SEQUENCE</scope>
    <source>
        <strain evidence="1">MF-1</strain>
    </source>
</reference>
<sequence>VIDRSDLETADKPSLSVKATNLIIFCDSLALPTCSNTAYHPYAHGVTSQHAPNTTYPYACVVPSRHAPNTNYPYACGVPSQHAPETAYHPYARVVPSRQPLPSSRFCITSIVYSGLLGYTMNTIAKIC</sequence>
<evidence type="ECO:0000313" key="2">
    <source>
        <dbReference type="Proteomes" id="UP000765509"/>
    </source>
</evidence>
<accession>A0A9Q3PYM4</accession>
<keyword evidence="2" id="KW-1185">Reference proteome</keyword>
<dbReference type="EMBL" id="AVOT02103945">
    <property type="protein sequence ID" value="MBW0578943.1"/>
    <property type="molecule type" value="Genomic_DNA"/>
</dbReference>
<dbReference type="AlphaFoldDB" id="A0A9Q3PYM4"/>
<name>A0A9Q3PYM4_9BASI</name>
<protein>
    <submittedName>
        <fullName evidence="1">Uncharacterized protein</fullName>
    </submittedName>
</protein>